<organism evidence="3 4">
    <name type="scientific">Aspergillus granulosus</name>
    <dbReference type="NCBI Taxonomy" id="176169"/>
    <lineage>
        <taxon>Eukaryota</taxon>
        <taxon>Fungi</taxon>
        <taxon>Dikarya</taxon>
        <taxon>Ascomycota</taxon>
        <taxon>Pezizomycotina</taxon>
        <taxon>Eurotiomycetes</taxon>
        <taxon>Eurotiomycetidae</taxon>
        <taxon>Eurotiales</taxon>
        <taxon>Aspergillaceae</taxon>
        <taxon>Aspergillus</taxon>
        <taxon>Aspergillus subgen. Nidulantes</taxon>
    </lineage>
</organism>
<feature type="compositionally biased region" description="Basic residues" evidence="1">
    <location>
        <begin position="441"/>
        <end position="454"/>
    </location>
</feature>
<evidence type="ECO:0000313" key="4">
    <source>
        <dbReference type="Proteomes" id="UP001610334"/>
    </source>
</evidence>
<feature type="compositionally biased region" description="Basic and acidic residues" evidence="1">
    <location>
        <begin position="60"/>
        <end position="69"/>
    </location>
</feature>
<feature type="region of interest" description="Disordered" evidence="1">
    <location>
        <begin position="25"/>
        <end position="69"/>
    </location>
</feature>
<proteinExistence type="predicted"/>
<dbReference type="Proteomes" id="UP001610334">
    <property type="component" value="Unassembled WGS sequence"/>
</dbReference>
<accession>A0ABR4HWC8</accession>
<keyword evidence="4" id="KW-1185">Reference proteome</keyword>
<evidence type="ECO:0000313" key="3">
    <source>
        <dbReference type="EMBL" id="KAL2819801.1"/>
    </source>
</evidence>
<dbReference type="EMBL" id="JBFXLT010000009">
    <property type="protein sequence ID" value="KAL2819801.1"/>
    <property type="molecule type" value="Genomic_DNA"/>
</dbReference>
<feature type="compositionally biased region" description="Low complexity" evidence="1">
    <location>
        <begin position="482"/>
        <end position="501"/>
    </location>
</feature>
<dbReference type="InterPro" id="IPR018306">
    <property type="entry name" value="Phage_T5_Orf172_DNA-bd"/>
</dbReference>
<protein>
    <recommendedName>
        <fullName evidence="2">Bacteriophage T5 Orf172 DNA-binding domain-containing protein</fullName>
    </recommendedName>
</protein>
<evidence type="ECO:0000259" key="2">
    <source>
        <dbReference type="Pfam" id="PF10544"/>
    </source>
</evidence>
<feature type="domain" description="Bacteriophage T5 Orf172 DNA-binding" evidence="2">
    <location>
        <begin position="144"/>
        <end position="240"/>
    </location>
</feature>
<feature type="region of interest" description="Disordered" evidence="1">
    <location>
        <begin position="405"/>
        <end position="511"/>
    </location>
</feature>
<dbReference type="Pfam" id="PF10544">
    <property type="entry name" value="T5orf172"/>
    <property type="match status" value="1"/>
</dbReference>
<feature type="compositionally biased region" description="Basic residues" evidence="1">
    <location>
        <begin position="502"/>
        <end position="511"/>
    </location>
</feature>
<name>A0ABR4HWC8_9EURO</name>
<reference evidence="3 4" key="1">
    <citation type="submission" date="2024-07" db="EMBL/GenBank/DDBJ databases">
        <title>Section-level genome sequencing and comparative genomics of Aspergillus sections Usti and Cavernicolus.</title>
        <authorList>
            <consortium name="Lawrence Berkeley National Laboratory"/>
            <person name="Nybo J.L."/>
            <person name="Vesth T.C."/>
            <person name="Theobald S."/>
            <person name="Frisvad J.C."/>
            <person name="Larsen T.O."/>
            <person name="Kjaerboelling I."/>
            <person name="Rothschild-Mancinelli K."/>
            <person name="Lyhne E.K."/>
            <person name="Kogle M.E."/>
            <person name="Barry K."/>
            <person name="Clum A."/>
            <person name="Na H."/>
            <person name="Ledsgaard L."/>
            <person name="Lin J."/>
            <person name="Lipzen A."/>
            <person name="Kuo A."/>
            <person name="Riley R."/>
            <person name="Mondo S."/>
            <person name="Labutti K."/>
            <person name="Haridas S."/>
            <person name="Pangalinan J."/>
            <person name="Salamov A.A."/>
            <person name="Simmons B.A."/>
            <person name="Magnuson J.K."/>
            <person name="Chen J."/>
            <person name="Drula E."/>
            <person name="Henrissat B."/>
            <person name="Wiebenga A."/>
            <person name="Lubbers R.J."/>
            <person name="Gomes A.C."/>
            <person name="Makela M.R."/>
            <person name="Stajich J."/>
            <person name="Grigoriev I.V."/>
            <person name="Mortensen U.H."/>
            <person name="De Vries R.P."/>
            <person name="Baker S.E."/>
            <person name="Andersen M.R."/>
        </authorList>
    </citation>
    <scope>NUCLEOTIDE SEQUENCE [LARGE SCALE GENOMIC DNA]</scope>
    <source>
        <strain evidence="3 4">CBS 588.65</strain>
    </source>
</reference>
<evidence type="ECO:0000256" key="1">
    <source>
        <dbReference type="SAM" id="MobiDB-lite"/>
    </source>
</evidence>
<comment type="caution">
    <text evidence="3">The sequence shown here is derived from an EMBL/GenBank/DDBJ whole genome shotgun (WGS) entry which is preliminary data.</text>
</comment>
<feature type="region of interest" description="Disordered" evidence="1">
    <location>
        <begin position="75"/>
        <end position="94"/>
    </location>
</feature>
<gene>
    <name evidence="3" type="ORF">BJX63DRAFT_428576</name>
</gene>
<sequence length="511" mass="57209">MVAAQTCPLVSGNAVSSADSLLHYPSLPADNEDEQIPAPAPDNNIGRNSVYAPNMIGTNKQDDADPRGDISESARALTEQPKDQPRSPASVTGVMGKMCSNEATDQPVDKIDCLDSKRFRWSLEVSIHELRKVLVSRQYKKKLGHAYVLFDPEGTPYYKIGSSADVTSRWSQHQGKCRLSGWDMQIQPPSEINQCSRLERLAQTELKNLNCVLKCVCDVQHVEYYKGDPATAHDALQRWSDWLVNHEPYVEDNRLGGFWLDRLDIFRSDIPRYFNCGDDQCLGQKGPAVACQRCVRTGWNSWTKPTPSEKLEYACRSHIPYQLVRTITMWLGAGQEDTVRRYVELTGQMRRLIERNFLYLMVIRLFVSVTWPSLVMGGSARFLDTFLLVAVMNIIVHPQYVEILSTDSPGSDETKRSPSRPKSEQPSTPESHPFKSGKPSGRPKKSPSPRKGLKKAVSSDDPFIEAAERTVIPPRPGGKRISSAPSALARPSPSSSHVAQSSRKRRRSNQD</sequence>